<dbReference type="EMBL" id="QGKL01000044">
    <property type="protein sequence ID" value="PWQ92985.1"/>
    <property type="molecule type" value="Genomic_DNA"/>
</dbReference>
<accession>A0A317C2X3</accession>
<gene>
    <name evidence="1" type="ORF">DKT75_21645</name>
</gene>
<dbReference type="AlphaFoldDB" id="A0A317C2X3"/>
<dbReference type="OrthoDB" id="9778629at2"/>
<keyword evidence="2" id="KW-1185">Reference proteome</keyword>
<dbReference type="Proteomes" id="UP000245506">
    <property type="component" value="Unassembled WGS sequence"/>
</dbReference>
<dbReference type="InterPro" id="IPR009078">
    <property type="entry name" value="Ferritin-like_SF"/>
</dbReference>
<comment type="caution">
    <text evidence="1">The sequence shown here is derived from an EMBL/GenBank/DDBJ whole genome shotgun (WGS) entry which is preliminary data.</text>
</comment>
<dbReference type="InterPro" id="IPR007402">
    <property type="entry name" value="DUF455"/>
</dbReference>
<organism evidence="1 2">
    <name type="scientific">Leucothrix arctica</name>
    <dbReference type="NCBI Taxonomy" id="1481894"/>
    <lineage>
        <taxon>Bacteria</taxon>
        <taxon>Pseudomonadati</taxon>
        <taxon>Pseudomonadota</taxon>
        <taxon>Gammaproteobacteria</taxon>
        <taxon>Thiotrichales</taxon>
        <taxon>Thiotrichaceae</taxon>
        <taxon>Leucothrix</taxon>
    </lineage>
</organism>
<dbReference type="PIRSF" id="PIRSF012318">
    <property type="entry name" value="UCP012318"/>
    <property type="match status" value="1"/>
</dbReference>
<dbReference type="PANTHER" id="PTHR42782">
    <property type="entry name" value="SI:CH73-314G15.3"/>
    <property type="match status" value="1"/>
</dbReference>
<protein>
    <submittedName>
        <fullName evidence="1">DUF455 domain-containing protein</fullName>
    </submittedName>
</protein>
<dbReference type="PANTHER" id="PTHR42782:SF4">
    <property type="entry name" value="DUF455 DOMAIN-CONTAINING PROTEIN"/>
    <property type="match status" value="1"/>
</dbReference>
<reference evidence="1 2" key="1">
    <citation type="submission" date="2018-05" db="EMBL/GenBank/DDBJ databases">
        <title>Leucothrix arctica sp. nov., isolated from Arctic seawater.</title>
        <authorList>
            <person name="Choi A."/>
            <person name="Baek K."/>
        </authorList>
    </citation>
    <scope>NUCLEOTIDE SEQUENCE [LARGE SCALE GENOMIC DNA]</scope>
    <source>
        <strain evidence="1 2">IMCC9719</strain>
    </source>
</reference>
<dbReference type="CDD" id="cd00657">
    <property type="entry name" value="Ferritin_like"/>
    <property type="match status" value="1"/>
</dbReference>
<proteinExistence type="predicted"/>
<dbReference type="SUPFAM" id="SSF47240">
    <property type="entry name" value="Ferritin-like"/>
    <property type="match status" value="1"/>
</dbReference>
<name>A0A317C2X3_9GAMM</name>
<dbReference type="Pfam" id="PF04305">
    <property type="entry name" value="DUF455"/>
    <property type="match status" value="1"/>
</dbReference>
<evidence type="ECO:0000313" key="1">
    <source>
        <dbReference type="EMBL" id="PWQ92985.1"/>
    </source>
</evidence>
<evidence type="ECO:0000313" key="2">
    <source>
        <dbReference type="Proteomes" id="UP000245506"/>
    </source>
</evidence>
<sequence>MTTLSIYDAAYACLMQPVPSLKVMATQALFEEYANNAPLRREASGEVLKVAVSGRPDKPELISPRDVKQRKLTTPEGRATLVHAISHIEFNAINLALDAIYRFRDMPDQYYRDWLLVAAEEAKHFSMLTVRLKDMGYEYGDMTAHNGLWDMAVRTDHDVLTRMALVPRVFEARGLDVTPGMIRRLEHTGDDETITVLKVILEEEIGHVAIGSHWYKYCCELKGVEPESTFRDLLLKYMGGGLRGPFYMEGRLQAGFTEEEMEALIKM</sequence>
<dbReference type="InterPro" id="IPR011197">
    <property type="entry name" value="UCP012318"/>
</dbReference>
<dbReference type="RefSeq" id="WP_109826999.1">
    <property type="nucleotide sequence ID" value="NZ_QGKL01000044.1"/>
</dbReference>